<dbReference type="STRING" id="58919.A0A316ZDH6"/>
<dbReference type="RefSeq" id="XP_025599645.1">
    <property type="nucleotide sequence ID" value="XM_025739577.1"/>
</dbReference>
<proteinExistence type="predicted"/>
<dbReference type="Gene3D" id="2.60.120.200">
    <property type="match status" value="1"/>
</dbReference>
<dbReference type="SUPFAM" id="SSF49899">
    <property type="entry name" value="Concanavalin A-like lectins/glucanases"/>
    <property type="match status" value="1"/>
</dbReference>
<dbReference type="PANTHER" id="PTHR10963:SF22">
    <property type="entry name" value="GLYCOSIDASE CRH2-RELATED"/>
    <property type="match status" value="1"/>
</dbReference>
<dbReference type="AlphaFoldDB" id="A0A316ZDH6"/>
<dbReference type="GeneID" id="37267123"/>
<feature type="compositionally biased region" description="Low complexity" evidence="4">
    <location>
        <begin position="493"/>
        <end position="524"/>
    </location>
</feature>
<keyword evidence="8" id="KW-1185">Reference proteome</keyword>
<dbReference type="EMBL" id="KZ819288">
    <property type="protein sequence ID" value="PWN99366.1"/>
    <property type="molecule type" value="Genomic_DNA"/>
</dbReference>
<gene>
    <name evidence="7" type="ORF">FA09DRAFT_228892</name>
</gene>
<evidence type="ECO:0000313" key="8">
    <source>
        <dbReference type="Proteomes" id="UP000245946"/>
    </source>
</evidence>
<feature type="region of interest" description="Disordered" evidence="4">
    <location>
        <begin position="409"/>
        <end position="524"/>
    </location>
</feature>
<name>A0A316ZDH6_9BASI</name>
<feature type="domain" description="GH16" evidence="6">
    <location>
        <begin position="5"/>
        <end position="236"/>
    </location>
</feature>
<evidence type="ECO:0000256" key="4">
    <source>
        <dbReference type="SAM" id="MobiDB-lite"/>
    </source>
</evidence>
<protein>
    <submittedName>
        <fullName evidence="7">Concanavalin A-like lectin/glucanase</fullName>
    </submittedName>
</protein>
<dbReference type="GO" id="GO:0005975">
    <property type="term" value="P:carbohydrate metabolic process"/>
    <property type="evidence" value="ECO:0007669"/>
    <property type="project" value="InterPro"/>
</dbReference>
<evidence type="ECO:0000256" key="2">
    <source>
        <dbReference type="ARBA" id="ARBA00022801"/>
    </source>
</evidence>
<organism evidence="7 8">
    <name type="scientific">Tilletiopsis washingtonensis</name>
    <dbReference type="NCBI Taxonomy" id="58919"/>
    <lineage>
        <taxon>Eukaryota</taxon>
        <taxon>Fungi</taxon>
        <taxon>Dikarya</taxon>
        <taxon>Basidiomycota</taxon>
        <taxon>Ustilaginomycotina</taxon>
        <taxon>Exobasidiomycetes</taxon>
        <taxon>Entylomatales</taxon>
        <taxon>Entylomatales incertae sedis</taxon>
        <taxon>Tilletiopsis</taxon>
    </lineage>
</organism>
<keyword evidence="2" id="KW-0378">Hydrolase</keyword>
<dbReference type="GO" id="GO:0031505">
    <property type="term" value="P:fungal-type cell wall organization"/>
    <property type="evidence" value="ECO:0007669"/>
    <property type="project" value="TreeGrafter"/>
</dbReference>
<evidence type="ECO:0000256" key="1">
    <source>
        <dbReference type="ARBA" id="ARBA00022729"/>
    </source>
</evidence>
<feature type="region of interest" description="Disordered" evidence="4">
    <location>
        <begin position="286"/>
        <end position="320"/>
    </location>
</feature>
<dbReference type="InterPro" id="IPR050546">
    <property type="entry name" value="Glycosyl_Hydrlase_16"/>
</dbReference>
<dbReference type="Proteomes" id="UP000245946">
    <property type="component" value="Unassembled WGS sequence"/>
</dbReference>
<sequence>MPVCTNQNLTFQPSDYKNDAMFKPILHYTGDASVAPFTLDSGLLAAGPEGVVLALTTPSQAKISTTHYMLYGEVELEMRHDRGAGIVAAFITMSDDRDEIDWEFTTDDPQDLQTNFFVQAVRPTGGTVAANVNAPSSSFSVSDWVRAVASFSCLLVLTLRCQHTYGFVWTADRLAWKIDGRVVRSVNAKDYSGWPTTPSRIQVSMWAGGNSTNPPGVIQWAGGPIDWTSSQYTSKGYYAMEIRSMNVTCGSPPASDVTSWVYTGANDTSTNKPAFETSSKAISFLKDPSQDGVPGTPGSGVQVGDKVEGTWNGKGSSSSSSGTWFTKDNILKILVPSIAGAIALIAIWAIVVRCMRRRRNSRAADSSLSNIPASEGGLKGAGGLVGGGATRYSALPNVDKDVPMGAQRYGAGLGPAAGPRPDGRGAHFADASSESLEMAQQKRPHSPAVSQYSYRADGYANGGFTPAPQQWRTPAPQHGWPQYGPAQTPPPQQQYGYAPGQYAQPQYQPRGYPAPQQGYRPGPY</sequence>
<keyword evidence="1" id="KW-0732">Signal</keyword>
<evidence type="ECO:0000256" key="5">
    <source>
        <dbReference type="SAM" id="Phobius"/>
    </source>
</evidence>
<keyword evidence="5" id="KW-0812">Transmembrane</keyword>
<dbReference type="GO" id="GO:0016757">
    <property type="term" value="F:glycosyltransferase activity"/>
    <property type="evidence" value="ECO:0007669"/>
    <property type="project" value="TreeGrafter"/>
</dbReference>
<feature type="transmembrane region" description="Helical" evidence="5">
    <location>
        <begin position="333"/>
        <end position="352"/>
    </location>
</feature>
<keyword evidence="3" id="KW-0326">Glycosidase</keyword>
<keyword evidence="5" id="KW-1133">Transmembrane helix</keyword>
<reference evidence="7 8" key="1">
    <citation type="journal article" date="2018" name="Mol. Biol. Evol.">
        <title>Broad Genomic Sampling Reveals a Smut Pathogenic Ancestry of the Fungal Clade Ustilaginomycotina.</title>
        <authorList>
            <person name="Kijpornyongpan T."/>
            <person name="Mondo S.J."/>
            <person name="Barry K."/>
            <person name="Sandor L."/>
            <person name="Lee J."/>
            <person name="Lipzen A."/>
            <person name="Pangilinan J."/>
            <person name="LaButti K."/>
            <person name="Hainaut M."/>
            <person name="Henrissat B."/>
            <person name="Grigoriev I.V."/>
            <person name="Spatafora J.W."/>
            <person name="Aime M.C."/>
        </authorList>
    </citation>
    <scope>NUCLEOTIDE SEQUENCE [LARGE SCALE GENOMIC DNA]</scope>
    <source>
        <strain evidence="7 8">MCA 4186</strain>
    </source>
</reference>
<feature type="compositionally biased region" description="Low complexity" evidence="4">
    <location>
        <begin position="409"/>
        <end position="420"/>
    </location>
</feature>
<dbReference type="PANTHER" id="PTHR10963">
    <property type="entry name" value="GLYCOSYL HYDROLASE-RELATED"/>
    <property type="match status" value="1"/>
</dbReference>
<accession>A0A316ZDH6</accession>
<dbReference type="InterPro" id="IPR013320">
    <property type="entry name" value="ConA-like_dom_sf"/>
</dbReference>
<dbReference type="PROSITE" id="PS51762">
    <property type="entry name" value="GH16_2"/>
    <property type="match status" value="1"/>
</dbReference>
<dbReference type="GO" id="GO:0004553">
    <property type="term" value="F:hydrolase activity, hydrolyzing O-glycosyl compounds"/>
    <property type="evidence" value="ECO:0007669"/>
    <property type="project" value="InterPro"/>
</dbReference>
<keyword evidence="7" id="KW-0430">Lectin</keyword>
<dbReference type="GO" id="GO:0009277">
    <property type="term" value="C:fungal-type cell wall"/>
    <property type="evidence" value="ECO:0007669"/>
    <property type="project" value="TreeGrafter"/>
</dbReference>
<evidence type="ECO:0000259" key="6">
    <source>
        <dbReference type="PROSITE" id="PS51762"/>
    </source>
</evidence>
<keyword evidence="5" id="KW-0472">Membrane</keyword>
<dbReference type="OrthoDB" id="4781at2759"/>
<dbReference type="Pfam" id="PF00722">
    <property type="entry name" value="Glyco_hydro_16"/>
    <property type="match status" value="1"/>
</dbReference>
<evidence type="ECO:0000313" key="7">
    <source>
        <dbReference type="EMBL" id="PWN99366.1"/>
    </source>
</evidence>
<evidence type="ECO:0000256" key="3">
    <source>
        <dbReference type="ARBA" id="ARBA00023295"/>
    </source>
</evidence>
<dbReference type="InterPro" id="IPR000757">
    <property type="entry name" value="Beta-glucanase-like"/>
</dbReference>
<dbReference type="GO" id="GO:0030246">
    <property type="term" value="F:carbohydrate binding"/>
    <property type="evidence" value="ECO:0007669"/>
    <property type="project" value="UniProtKB-KW"/>
</dbReference>